<organism evidence="1 2">
    <name type="scientific">Eleutherodactylus coqui</name>
    <name type="common">Puerto Rican coqui</name>
    <dbReference type="NCBI Taxonomy" id="57060"/>
    <lineage>
        <taxon>Eukaryota</taxon>
        <taxon>Metazoa</taxon>
        <taxon>Chordata</taxon>
        <taxon>Craniata</taxon>
        <taxon>Vertebrata</taxon>
        <taxon>Euteleostomi</taxon>
        <taxon>Amphibia</taxon>
        <taxon>Batrachia</taxon>
        <taxon>Anura</taxon>
        <taxon>Neobatrachia</taxon>
        <taxon>Hyloidea</taxon>
        <taxon>Eleutherodactylidae</taxon>
        <taxon>Eleutherodactylinae</taxon>
        <taxon>Eleutherodactylus</taxon>
        <taxon>Eleutherodactylus</taxon>
    </lineage>
</organism>
<name>A0A8J6K2I2_ELECQ</name>
<evidence type="ECO:0000313" key="1">
    <source>
        <dbReference type="EMBL" id="KAG9472864.1"/>
    </source>
</evidence>
<dbReference type="Proteomes" id="UP000770717">
    <property type="component" value="Unassembled WGS sequence"/>
</dbReference>
<proteinExistence type="predicted"/>
<reference evidence="1" key="1">
    <citation type="thesis" date="2020" institute="ProQuest LLC" country="789 East Eisenhower Parkway, Ann Arbor, MI, USA">
        <title>Comparative Genomics and Chromosome Evolution.</title>
        <authorList>
            <person name="Mudd A.B."/>
        </authorList>
    </citation>
    <scope>NUCLEOTIDE SEQUENCE</scope>
    <source>
        <strain evidence="1">HN-11 Male</strain>
        <tissue evidence="1">Kidney and liver</tissue>
    </source>
</reference>
<dbReference type="AlphaFoldDB" id="A0A8J6K2I2"/>
<evidence type="ECO:0000313" key="2">
    <source>
        <dbReference type="Proteomes" id="UP000770717"/>
    </source>
</evidence>
<gene>
    <name evidence="1" type="ORF">GDO78_016065</name>
</gene>
<keyword evidence="2" id="KW-1185">Reference proteome</keyword>
<protein>
    <submittedName>
        <fullName evidence="1">Uncharacterized protein</fullName>
    </submittedName>
</protein>
<sequence>MSSADFLLINGLPERRWFDMYPLYFNCLSQQQMLFVCGGCSLKTRLFSLHTGLQILILLATKHTALSFKLSPSCVLITMDMQSN</sequence>
<comment type="caution">
    <text evidence="1">The sequence shown here is derived from an EMBL/GenBank/DDBJ whole genome shotgun (WGS) entry which is preliminary data.</text>
</comment>
<dbReference type="EMBL" id="WNTK01000031">
    <property type="protein sequence ID" value="KAG9472864.1"/>
    <property type="molecule type" value="Genomic_DNA"/>
</dbReference>
<accession>A0A8J6K2I2</accession>